<evidence type="ECO:0000313" key="3">
    <source>
        <dbReference type="Proteomes" id="UP000317010"/>
    </source>
</evidence>
<proteinExistence type="predicted"/>
<dbReference type="EMBL" id="VLLI01000016">
    <property type="protein sequence ID" value="TWI95303.1"/>
    <property type="molecule type" value="Genomic_DNA"/>
</dbReference>
<protein>
    <recommendedName>
        <fullName evidence="4">EthD domain-containing protein</fullName>
    </recommendedName>
</protein>
<organism evidence="2 3">
    <name type="scientific">Mucilaginibacter frigoritolerans</name>
    <dbReference type="NCBI Taxonomy" id="652788"/>
    <lineage>
        <taxon>Bacteria</taxon>
        <taxon>Pseudomonadati</taxon>
        <taxon>Bacteroidota</taxon>
        <taxon>Sphingobacteriia</taxon>
        <taxon>Sphingobacteriales</taxon>
        <taxon>Sphingobacteriaceae</taxon>
        <taxon>Mucilaginibacter</taxon>
    </lineage>
</organism>
<feature type="chain" id="PRO_5022104663" description="EthD domain-containing protein" evidence="1">
    <location>
        <begin position="31"/>
        <end position="153"/>
    </location>
</feature>
<dbReference type="AlphaFoldDB" id="A0A562TPF3"/>
<accession>A0A562TPF3</accession>
<keyword evidence="3" id="KW-1185">Reference proteome</keyword>
<reference evidence="2 3" key="1">
    <citation type="submission" date="2019-07" db="EMBL/GenBank/DDBJ databases">
        <title>Genomic Encyclopedia of Archaeal and Bacterial Type Strains, Phase II (KMG-II): from individual species to whole genera.</title>
        <authorList>
            <person name="Goeker M."/>
        </authorList>
    </citation>
    <scope>NUCLEOTIDE SEQUENCE [LARGE SCALE GENOMIC DNA]</scope>
    <source>
        <strain evidence="2 3">ATCC BAA-1854</strain>
    </source>
</reference>
<evidence type="ECO:0000256" key="1">
    <source>
        <dbReference type="SAM" id="SignalP"/>
    </source>
</evidence>
<feature type="signal peptide" evidence="1">
    <location>
        <begin position="1"/>
        <end position="30"/>
    </location>
</feature>
<gene>
    <name evidence="2" type="ORF">JN11_04418</name>
</gene>
<name>A0A562TPF3_9SPHI</name>
<keyword evidence="1" id="KW-0732">Signal</keyword>
<evidence type="ECO:0008006" key="4">
    <source>
        <dbReference type="Google" id="ProtNLM"/>
    </source>
</evidence>
<sequence>MKKVNIRYFKSLTVTLIAMVLLISGNQASAQKANPAEYFKIEDYYKIKWGYTDEFIALWKKNHYPLLKKLQEKGDVISIEAETPRLHSSEESRWDLKVSVVFKTAALAFDYSIVDPYKLQLFPDQETYKKEEQRRWEIVIAHWDVTVENLPLN</sequence>
<dbReference type="Proteomes" id="UP000317010">
    <property type="component" value="Unassembled WGS sequence"/>
</dbReference>
<dbReference type="RefSeq" id="WP_211360878.1">
    <property type="nucleotide sequence ID" value="NZ_VLLI01000016.1"/>
</dbReference>
<comment type="caution">
    <text evidence="2">The sequence shown here is derived from an EMBL/GenBank/DDBJ whole genome shotgun (WGS) entry which is preliminary data.</text>
</comment>
<evidence type="ECO:0000313" key="2">
    <source>
        <dbReference type="EMBL" id="TWI95303.1"/>
    </source>
</evidence>